<dbReference type="InterPro" id="IPR006630">
    <property type="entry name" value="La_HTH"/>
</dbReference>
<dbReference type="InterPro" id="IPR012677">
    <property type="entry name" value="Nucleotide-bd_a/b_plait_sf"/>
</dbReference>
<evidence type="ECO:0000256" key="4">
    <source>
        <dbReference type="ARBA" id="ARBA00023163"/>
    </source>
</evidence>
<gene>
    <name evidence="10" type="ORF">M0R45_007881</name>
</gene>
<dbReference type="GO" id="GO:1990904">
    <property type="term" value="C:ribonucleoprotein complex"/>
    <property type="evidence" value="ECO:0007669"/>
    <property type="project" value="InterPro"/>
</dbReference>
<dbReference type="InterPro" id="IPR000504">
    <property type="entry name" value="RRM_dom"/>
</dbReference>
<dbReference type="InterPro" id="IPR045180">
    <property type="entry name" value="La_dom_prot"/>
</dbReference>
<reference evidence="10 11" key="1">
    <citation type="journal article" date="2023" name="G3 (Bethesda)">
        <title>A chromosome-length genome assembly and annotation of blackberry (Rubus argutus, cv. 'Hillquist').</title>
        <authorList>
            <person name="Bruna T."/>
            <person name="Aryal R."/>
            <person name="Dudchenko O."/>
            <person name="Sargent D.J."/>
            <person name="Mead D."/>
            <person name="Buti M."/>
            <person name="Cavallini A."/>
            <person name="Hytonen T."/>
            <person name="Andres J."/>
            <person name="Pham M."/>
            <person name="Weisz D."/>
            <person name="Mascagni F."/>
            <person name="Usai G."/>
            <person name="Natali L."/>
            <person name="Bassil N."/>
            <person name="Fernandez G.E."/>
            <person name="Lomsadze A."/>
            <person name="Armour M."/>
            <person name="Olukolu B."/>
            <person name="Poorten T."/>
            <person name="Britton C."/>
            <person name="Davik J."/>
            <person name="Ashrafi H."/>
            <person name="Aiden E.L."/>
            <person name="Borodovsky M."/>
            <person name="Worthington M."/>
        </authorList>
    </citation>
    <scope>NUCLEOTIDE SEQUENCE [LARGE SCALE GENOMIC DNA]</scope>
    <source>
        <strain evidence="10">PI 553951</strain>
    </source>
</reference>
<evidence type="ECO:0000259" key="8">
    <source>
        <dbReference type="PROSITE" id="PS50102"/>
    </source>
</evidence>
<dbReference type="InterPro" id="IPR002344">
    <property type="entry name" value="Lupus_La"/>
</dbReference>
<feature type="compositionally biased region" description="Low complexity" evidence="7">
    <location>
        <begin position="329"/>
        <end position="352"/>
    </location>
</feature>
<comment type="subcellular location">
    <subcellularLocation>
        <location evidence="1">Nucleus</location>
    </subcellularLocation>
</comment>
<accession>A0AAW1XZP7</accession>
<feature type="compositionally biased region" description="Polar residues" evidence="7">
    <location>
        <begin position="357"/>
        <end position="372"/>
    </location>
</feature>
<dbReference type="Gene3D" id="1.10.10.10">
    <property type="entry name" value="Winged helix-like DNA-binding domain superfamily/Winged helix DNA-binding domain"/>
    <property type="match status" value="1"/>
</dbReference>
<keyword evidence="4" id="KW-0804">Transcription</keyword>
<evidence type="ECO:0000256" key="1">
    <source>
        <dbReference type="ARBA" id="ARBA00004123"/>
    </source>
</evidence>
<keyword evidence="5" id="KW-0539">Nucleus</keyword>
<dbReference type="InterPro" id="IPR009818">
    <property type="entry name" value="PAM2_motif"/>
</dbReference>
<evidence type="ECO:0000256" key="3">
    <source>
        <dbReference type="ARBA" id="ARBA00023015"/>
    </source>
</evidence>
<keyword evidence="2 6" id="KW-0694">RNA-binding</keyword>
<dbReference type="InterPro" id="IPR036388">
    <property type="entry name" value="WH-like_DNA-bd_sf"/>
</dbReference>
<feature type="domain" description="RRM" evidence="8">
    <location>
        <begin position="189"/>
        <end position="279"/>
    </location>
</feature>
<dbReference type="GO" id="GO:0005634">
    <property type="term" value="C:nucleus"/>
    <property type="evidence" value="ECO:0007669"/>
    <property type="project" value="UniProtKB-SubCell"/>
</dbReference>
<feature type="region of interest" description="Disordered" evidence="7">
    <location>
        <begin position="327"/>
        <end position="400"/>
    </location>
</feature>
<protein>
    <recommendedName>
        <fullName evidence="12">La-related protein 6C</fullName>
    </recommendedName>
</protein>
<dbReference type="Proteomes" id="UP001457282">
    <property type="component" value="Unassembled WGS sequence"/>
</dbReference>
<evidence type="ECO:0000256" key="6">
    <source>
        <dbReference type="PROSITE-ProRule" id="PRU00332"/>
    </source>
</evidence>
<dbReference type="Pfam" id="PF00076">
    <property type="entry name" value="RRM_1"/>
    <property type="match status" value="1"/>
</dbReference>
<dbReference type="SMART" id="SM00715">
    <property type="entry name" value="LA"/>
    <property type="match status" value="1"/>
</dbReference>
<dbReference type="SUPFAM" id="SSF54928">
    <property type="entry name" value="RNA-binding domain, RBD"/>
    <property type="match status" value="1"/>
</dbReference>
<dbReference type="Pfam" id="PF05383">
    <property type="entry name" value="La"/>
    <property type="match status" value="1"/>
</dbReference>
<dbReference type="GO" id="GO:0006396">
    <property type="term" value="P:RNA processing"/>
    <property type="evidence" value="ECO:0007669"/>
    <property type="project" value="InterPro"/>
</dbReference>
<evidence type="ECO:0000259" key="9">
    <source>
        <dbReference type="PROSITE" id="PS50961"/>
    </source>
</evidence>
<keyword evidence="3" id="KW-0805">Transcription regulation</keyword>
<dbReference type="PROSITE" id="PS50102">
    <property type="entry name" value="RRM"/>
    <property type="match status" value="1"/>
</dbReference>
<dbReference type="InterPro" id="IPR034878">
    <property type="entry name" value="La-rel_plant_RRM"/>
</dbReference>
<dbReference type="GO" id="GO:0003723">
    <property type="term" value="F:RNA binding"/>
    <property type="evidence" value="ECO:0007669"/>
    <property type="project" value="UniProtKB-UniRule"/>
</dbReference>
<evidence type="ECO:0000256" key="2">
    <source>
        <dbReference type="ARBA" id="ARBA00022884"/>
    </source>
</evidence>
<feature type="domain" description="HTH La-type RNA-binding" evidence="9">
    <location>
        <begin position="91"/>
        <end position="182"/>
    </location>
</feature>
<evidence type="ECO:0008006" key="12">
    <source>
        <dbReference type="Google" id="ProtNLM"/>
    </source>
</evidence>
<evidence type="ECO:0000256" key="5">
    <source>
        <dbReference type="ARBA" id="ARBA00023242"/>
    </source>
</evidence>
<dbReference type="PRINTS" id="PR00302">
    <property type="entry name" value="LUPUSLA"/>
</dbReference>
<dbReference type="InterPro" id="IPR035979">
    <property type="entry name" value="RBD_domain_sf"/>
</dbReference>
<proteinExistence type="predicted"/>
<sequence>MALAQPVEKTQEAPEMEVKDTRNAASFKFNAQAPEFVPRSHTQMPISGYFYPCFHFLGDTASPDWFYIGDQEIPPYLISNPNIPISNRSKNVLPDELQQKIIKQVEYQFSDMSLLANESLAKHISKDPEGYVPISVVASTKKMKSLISNNHMLAQTLRPSSKLVVSDDGKKVKRKHPFTEKDKEDLQSRTVVAENLPEDHSHQNLEKIFSVVGSVKTIRICHPHESNSSRSKGDFIISNKLHAMVEYETTDIAEKAVDKLSDERNWRKGLRVRMLLRRTPKSVLKNRKSEFDILEDDDTPHYESAEDTSQPSHIDLVIDSMNAEENSMGSKKGWAWGRGKARGRGASQSGRGLIAPSPQSSCALQSEASAKPNSKGPRMPDGTRGFTMGRGRPLRTTSSP</sequence>
<dbReference type="PANTHER" id="PTHR22792">
    <property type="entry name" value="LUPUS LA PROTEIN-RELATED"/>
    <property type="match status" value="1"/>
</dbReference>
<feature type="compositionally biased region" description="Basic and acidic residues" evidence="7">
    <location>
        <begin position="177"/>
        <end position="186"/>
    </location>
</feature>
<dbReference type="Gene3D" id="3.30.70.330">
    <property type="match status" value="1"/>
</dbReference>
<name>A0AAW1XZP7_RUBAR</name>
<dbReference type="Pfam" id="PF07145">
    <property type="entry name" value="PAM2"/>
    <property type="match status" value="1"/>
</dbReference>
<comment type="caution">
    <text evidence="10">The sequence shown here is derived from an EMBL/GenBank/DDBJ whole genome shotgun (WGS) entry which is preliminary data.</text>
</comment>
<dbReference type="CDD" id="cd12288">
    <property type="entry name" value="RRM_La_like_plant"/>
    <property type="match status" value="1"/>
</dbReference>
<feature type="region of interest" description="Disordered" evidence="7">
    <location>
        <begin position="164"/>
        <end position="186"/>
    </location>
</feature>
<keyword evidence="11" id="KW-1185">Reference proteome</keyword>
<evidence type="ECO:0000313" key="11">
    <source>
        <dbReference type="Proteomes" id="UP001457282"/>
    </source>
</evidence>
<dbReference type="AlphaFoldDB" id="A0AAW1XZP7"/>
<dbReference type="EMBL" id="JBEDUW010000002">
    <property type="protein sequence ID" value="KAK9942203.1"/>
    <property type="molecule type" value="Genomic_DNA"/>
</dbReference>
<dbReference type="SUPFAM" id="SSF46785">
    <property type="entry name" value="Winged helix' DNA-binding domain"/>
    <property type="match status" value="1"/>
</dbReference>
<dbReference type="InterPro" id="IPR036390">
    <property type="entry name" value="WH_DNA-bd_sf"/>
</dbReference>
<evidence type="ECO:0000313" key="10">
    <source>
        <dbReference type="EMBL" id="KAK9942203.1"/>
    </source>
</evidence>
<dbReference type="PROSITE" id="PS50961">
    <property type="entry name" value="HTH_LA"/>
    <property type="match status" value="1"/>
</dbReference>
<evidence type="ECO:0000256" key="7">
    <source>
        <dbReference type="SAM" id="MobiDB-lite"/>
    </source>
</evidence>
<dbReference type="PANTHER" id="PTHR22792:SF62">
    <property type="entry name" value="LA-RELATED PROTEIN 7"/>
    <property type="match status" value="1"/>
</dbReference>
<organism evidence="10 11">
    <name type="scientific">Rubus argutus</name>
    <name type="common">Southern blackberry</name>
    <dbReference type="NCBI Taxonomy" id="59490"/>
    <lineage>
        <taxon>Eukaryota</taxon>
        <taxon>Viridiplantae</taxon>
        <taxon>Streptophyta</taxon>
        <taxon>Embryophyta</taxon>
        <taxon>Tracheophyta</taxon>
        <taxon>Spermatophyta</taxon>
        <taxon>Magnoliopsida</taxon>
        <taxon>eudicotyledons</taxon>
        <taxon>Gunneridae</taxon>
        <taxon>Pentapetalae</taxon>
        <taxon>rosids</taxon>
        <taxon>fabids</taxon>
        <taxon>Rosales</taxon>
        <taxon>Rosaceae</taxon>
        <taxon>Rosoideae</taxon>
        <taxon>Rosoideae incertae sedis</taxon>
        <taxon>Rubus</taxon>
    </lineage>
</organism>